<dbReference type="PRINTS" id="PR00035">
    <property type="entry name" value="HTHGNTR"/>
</dbReference>
<dbReference type="PANTHER" id="PTHR44846:SF17">
    <property type="entry name" value="GNTR-FAMILY TRANSCRIPTIONAL REGULATOR"/>
    <property type="match status" value="1"/>
</dbReference>
<sequence>MSSMATMPDETAVFGEPKYWQLRTSLLKAIDEDFNSGDILPNERDLAARFGVARATLRHALEQLELEGRLVRKRGAGTTVAGPRVDVSLGADGEGWPGVDLRDREVIDCATVPVTDEFADTLKGRPSALVHRLRRRQFSMRQVVGLECLYVSRAVVPSLSTRVPNFERASLMLRQLRGHRLEGRHRAVELAVAEAEEARYLERPPGTAVLVVTTTYTALGRTAAVTVATYRADTCRLAFAEAGPTALRPAS</sequence>
<dbReference type="Proteomes" id="UP000286931">
    <property type="component" value="Unassembled WGS sequence"/>
</dbReference>
<protein>
    <submittedName>
        <fullName evidence="5">GntR family transcriptional regulator</fullName>
    </submittedName>
</protein>
<evidence type="ECO:0000313" key="5">
    <source>
        <dbReference type="EMBL" id="GCE01421.1"/>
    </source>
</evidence>
<keyword evidence="1" id="KW-0805">Transcription regulation</keyword>
<dbReference type="PANTHER" id="PTHR44846">
    <property type="entry name" value="MANNOSYL-D-GLYCERATE TRANSPORT/METABOLISM SYSTEM REPRESSOR MNGR-RELATED"/>
    <property type="match status" value="1"/>
</dbReference>
<evidence type="ECO:0000256" key="3">
    <source>
        <dbReference type="ARBA" id="ARBA00023163"/>
    </source>
</evidence>
<dbReference type="Pfam" id="PF00392">
    <property type="entry name" value="GntR"/>
    <property type="match status" value="1"/>
</dbReference>
<dbReference type="SUPFAM" id="SSF46785">
    <property type="entry name" value="Winged helix' DNA-binding domain"/>
    <property type="match status" value="1"/>
</dbReference>
<reference evidence="5 6" key="1">
    <citation type="submission" date="2018-12" db="EMBL/GenBank/DDBJ databases">
        <title>Draft genome sequence of Embleya hyalina NBRC 13850T.</title>
        <authorList>
            <person name="Komaki H."/>
            <person name="Hosoyama A."/>
            <person name="Kimura A."/>
            <person name="Ichikawa N."/>
            <person name="Tamura T."/>
        </authorList>
    </citation>
    <scope>NUCLEOTIDE SEQUENCE [LARGE SCALE GENOMIC DNA]</scope>
    <source>
        <strain evidence="5 6">NBRC 13850</strain>
    </source>
</reference>
<gene>
    <name evidence="5" type="ORF">EHYA_09187</name>
</gene>
<dbReference type="SUPFAM" id="SSF64288">
    <property type="entry name" value="Chorismate lyase-like"/>
    <property type="match status" value="1"/>
</dbReference>
<evidence type="ECO:0000256" key="2">
    <source>
        <dbReference type="ARBA" id="ARBA00023125"/>
    </source>
</evidence>
<dbReference type="AlphaFoldDB" id="A0A401Z3I2"/>
<proteinExistence type="predicted"/>
<dbReference type="Pfam" id="PF07702">
    <property type="entry name" value="UTRA"/>
    <property type="match status" value="1"/>
</dbReference>
<evidence type="ECO:0000259" key="4">
    <source>
        <dbReference type="PROSITE" id="PS50949"/>
    </source>
</evidence>
<dbReference type="SMART" id="SM00345">
    <property type="entry name" value="HTH_GNTR"/>
    <property type="match status" value="1"/>
</dbReference>
<keyword evidence="3" id="KW-0804">Transcription</keyword>
<accession>A0A401Z3I2</accession>
<organism evidence="5 6">
    <name type="scientific">Embleya hyalina</name>
    <dbReference type="NCBI Taxonomy" id="516124"/>
    <lineage>
        <taxon>Bacteria</taxon>
        <taxon>Bacillati</taxon>
        <taxon>Actinomycetota</taxon>
        <taxon>Actinomycetes</taxon>
        <taxon>Kitasatosporales</taxon>
        <taxon>Streptomycetaceae</taxon>
        <taxon>Embleya</taxon>
    </lineage>
</organism>
<dbReference type="GO" id="GO:0003700">
    <property type="term" value="F:DNA-binding transcription factor activity"/>
    <property type="evidence" value="ECO:0007669"/>
    <property type="project" value="InterPro"/>
</dbReference>
<evidence type="ECO:0000313" key="6">
    <source>
        <dbReference type="Proteomes" id="UP000286931"/>
    </source>
</evidence>
<dbReference type="EMBL" id="BIFH01000048">
    <property type="protein sequence ID" value="GCE01421.1"/>
    <property type="molecule type" value="Genomic_DNA"/>
</dbReference>
<dbReference type="Gene3D" id="1.10.10.10">
    <property type="entry name" value="Winged helix-like DNA-binding domain superfamily/Winged helix DNA-binding domain"/>
    <property type="match status" value="1"/>
</dbReference>
<dbReference type="InterPro" id="IPR000524">
    <property type="entry name" value="Tscrpt_reg_HTH_GntR"/>
</dbReference>
<keyword evidence="2" id="KW-0238">DNA-binding</keyword>
<feature type="domain" description="HTH gntR-type" evidence="4">
    <location>
        <begin position="16"/>
        <end position="83"/>
    </location>
</feature>
<dbReference type="InterPro" id="IPR050679">
    <property type="entry name" value="Bact_HTH_transcr_reg"/>
</dbReference>
<evidence type="ECO:0000256" key="1">
    <source>
        <dbReference type="ARBA" id="ARBA00023015"/>
    </source>
</evidence>
<dbReference type="GO" id="GO:0003677">
    <property type="term" value="F:DNA binding"/>
    <property type="evidence" value="ECO:0007669"/>
    <property type="project" value="UniProtKB-KW"/>
</dbReference>
<name>A0A401Z3I2_9ACTN</name>
<dbReference type="InterPro" id="IPR036388">
    <property type="entry name" value="WH-like_DNA-bd_sf"/>
</dbReference>
<dbReference type="Gene3D" id="3.40.1410.10">
    <property type="entry name" value="Chorismate lyase-like"/>
    <property type="match status" value="1"/>
</dbReference>
<dbReference type="GO" id="GO:0045892">
    <property type="term" value="P:negative regulation of DNA-templated transcription"/>
    <property type="evidence" value="ECO:0007669"/>
    <property type="project" value="TreeGrafter"/>
</dbReference>
<dbReference type="CDD" id="cd07377">
    <property type="entry name" value="WHTH_GntR"/>
    <property type="match status" value="1"/>
</dbReference>
<keyword evidence="6" id="KW-1185">Reference proteome</keyword>
<dbReference type="SMART" id="SM00866">
    <property type="entry name" value="UTRA"/>
    <property type="match status" value="1"/>
</dbReference>
<comment type="caution">
    <text evidence="5">The sequence shown here is derived from an EMBL/GenBank/DDBJ whole genome shotgun (WGS) entry which is preliminary data.</text>
</comment>
<dbReference type="InterPro" id="IPR036390">
    <property type="entry name" value="WH_DNA-bd_sf"/>
</dbReference>
<dbReference type="PROSITE" id="PS50949">
    <property type="entry name" value="HTH_GNTR"/>
    <property type="match status" value="1"/>
</dbReference>
<dbReference type="InterPro" id="IPR028978">
    <property type="entry name" value="Chorismate_lyase_/UTRA_dom_sf"/>
</dbReference>
<dbReference type="InterPro" id="IPR011663">
    <property type="entry name" value="UTRA"/>
</dbReference>